<organism evidence="3 4">
    <name type="scientific">Tritrichomonas musculus</name>
    <dbReference type="NCBI Taxonomy" id="1915356"/>
    <lineage>
        <taxon>Eukaryota</taxon>
        <taxon>Metamonada</taxon>
        <taxon>Parabasalia</taxon>
        <taxon>Tritrichomonadida</taxon>
        <taxon>Tritrichomonadidae</taxon>
        <taxon>Tritrichomonas</taxon>
    </lineage>
</organism>
<evidence type="ECO:0000313" key="3">
    <source>
        <dbReference type="EMBL" id="KAK8895805.1"/>
    </source>
</evidence>
<keyword evidence="1" id="KW-0479">Metal-binding</keyword>
<dbReference type="Proteomes" id="UP001470230">
    <property type="component" value="Unassembled WGS sequence"/>
</dbReference>
<dbReference type="InterPro" id="IPR007009">
    <property type="entry name" value="Shq1_C"/>
</dbReference>
<keyword evidence="1" id="KW-0863">Zinc-finger</keyword>
<dbReference type="SUPFAM" id="SSF144232">
    <property type="entry name" value="HIT/MYND zinc finger-like"/>
    <property type="match status" value="1"/>
</dbReference>
<evidence type="ECO:0000313" key="4">
    <source>
        <dbReference type="Proteomes" id="UP001470230"/>
    </source>
</evidence>
<feature type="domain" description="HIT-type" evidence="2">
    <location>
        <begin position="17"/>
        <end position="49"/>
    </location>
</feature>
<gene>
    <name evidence="3" type="ORF">M9Y10_013690</name>
</gene>
<keyword evidence="1" id="KW-0862">Zinc</keyword>
<keyword evidence="4" id="KW-1185">Reference proteome</keyword>
<dbReference type="Gene3D" id="3.30.60.190">
    <property type="match status" value="1"/>
</dbReference>
<dbReference type="PANTHER" id="PTHR15555:SF0">
    <property type="entry name" value="ZINC FINGER HIT DOMAIN-CONTAINING PROTEIN 2"/>
    <property type="match status" value="1"/>
</dbReference>
<comment type="caution">
    <text evidence="3">The sequence shown here is derived from an EMBL/GenBank/DDBJ whole genome shotgun (WGS) entry which is preliminary data.</text>
</comment>
<name>A0ABR2L0N5_9EUKA</name>
<dbReference type="PROSITE" id="PS51083">
    <property type="entry name" value="ZF_HIT"/>
    <property type="match status" value="1"/>
</dbReference>
<evidence type="ECO:0000259" key="2">
    <source>
        <dbReference type="PROSITE" id="PS51083"/>
    </source>
</evidence>
<dbReference type="Pfam" id="PF04438">
    <property type="entry name" value="zf-HIT"/>
    <property type="match status" value="1"/>
</dbReference>
<protein>
    <submittedName>
        <fullName evidence="3">Zinc finger HIT domain-containing protein 2</fullName>
    </submittedName>
</protein>
<dbReference type="Pfam" id="PF04925">
    <property type="entry name" value="SHQ1"/>
    <property type="match status" value="1"/>
</dbReference>
<dbReference type="InterPro" id="IPR039646">
    <property type="entry name" value="ZNHIT2"/>
</dbReference>
<proteinExistence type="predicted"/>
<dbReference type="EMBL" id="JAPFFF010000002">
    <property type="protein sequence ID" value="KAK8895805.1"/>
    <property type="molecule type" value="Genomic_DNA"/>
</dbReference>
<reference evidence="3 4" key="1">
    <citation type="submission" date="2024-04" db="EMBL/GenBank/DDBJ databases">
        <title>Tritrichomonas musculus Genome.</title>
        <authorList>
            <person name="Alves-Ferreira E."/>
            <person name="Grigg M."/>
            <person name="Lorenzi H."/>
            <person name="Galac M."/>
        </authorList>
    </citation>
    <scope>NUCLEOTIDE SEQUENCE [LARGE SCALE GENOMIC DNA]</scope>
    <source>
        <strain evidence="3 4">EAF2021</strain>
    </source>
</reference>
<accession>A0ABR2L0N5</accession>
<dbReference type="CDD" id="cd23024">
    <property type="entry name" value="zf-HIT_ZNHIT2-3"/>
    <property type="match status" value="1"/>
</dbReference>
<evidence type="ECO:0000256" key="1">
    <source>
        <dbReference type="PROSITE-ProRule" id="PRU00453"/>
    </source>
</evidence>
<dbReference type="InterPro" id="IPR007529">
    <property type="entry name" value="Znf_HIT"/>
</dbReference>
<sequence length="318" mass="36956">MKNNPESIFLNEITGICDVCHKNSAKYRCPNCGIVYCTSYCFKNHNNLCISKFSKELMKDYPPPKVSDEIKLKTRKLLAEYNETKIESSLNNQDEKKMIDDLKVNEDESTYAEDETDQENSGFEVSSNKHFNIQTEVEPWEAWWEKKVIANFPKPITTPPRQFSASLIFHLVDILYSYCYTMRLYNGDVSFDFEGACNVLVSISSVLELNAGELPSVKYALNQCVNNTKDPEIFVEFQWMVEVVRDVEMCLQSNAHVYKALSEAHSIAKEAKYKKVFKKLEFFFAWSQTLTIKMLEKLKDEVHDYYTSLQALLFDIRE</sequence>
<dbReference type="PANTHER" id="PTHR15555">
    <property type="entry name" value="ZINC FINGER HIT DOMAIN CONTAINING PROTEIN 2 PROTEIN FON -RELATED"/>
    <property type="match status" value="1"/>
</dbReference>